<dbReference type="InterPro" id="IPR036514">
    <property type="entry name" value="SGNH_hydro_sf"/>
</dbReference>
<name>A0A077LUQ9_9MICO</name>
<dbReference type="InterPro" id="IPR051532">
    <property type="entry name" value="Ester_Hydrolysis_Enzymes"/>
</dbReference>
<gene>
    <name evidence="3" type="ORF">BN12_1820004</name>
</gene>
<dbReference type="OrthoDB" id="8215557at2"/>
<dbReference type="PANTHER" id="PTHR30383">
    <property type="entry name" value="THIOESTERASE 1/PROTEASE 1/LYSOPHOSPHOLIPASE L1"/>
    <property type="match status" value="1"/>
</dbReference>
<organism evidence="3 4">
    <name type="scientific">Nostocoides japonicum T1-X7</name>
    <dbReference type="NCBI Taxonomy" id="1194083"/>
    <lineage>
        <taxon>Bacteria</taxon>
        <taxon>Bacillati</taxon>
        <taxon>Actinomycetota</taxon>
        <taxon>Actinomycetes</taxon>
        <taxon>Micrococcales</taxon>
        <taxon>Intrasporangiaceae</taxon>
        <taxon>Nostocoides</taxon>
    </lineage>
</organism>
<reference evidence="3 4" key="1">
    <citation type="journal article" date="2013" name="ISME J.">
        <title>A metabolic model for members of the genus Tetrasphaera involved in enhanced biological phosphorus removal.</title>
        <authorList>
            <person name="Kristiansen R."/>
            <person name="Nguyen H.T.T."/>
            <person name="Saunders A.M."/>
            <person name="Nielsen J.L."/>
            <person name="Wimmer R."/>
            <person name="Le V.Q."/>
            <person name="McIlroy S.J."/>
            <person name="Petrovski S."/>
            <person name="Seviour R.J."/>
            <person name="Calteau A."/>
            <person name="Nielsen K.L."/>
            <person name="Nielsen P.H."/>
        </authorList>
    </citation>
    <scope>NUCLEOTIDE SEQUENCE [LARGE SCALE GENOMIC DNA]</scope>
    <source>
        <strain evidence="3 4">T1-X7</strain>
    </source>
</reference>
<dbReference type="STRING" id="1194083.BN12_1820004"/>
<dbReference type="SUPFAM" id="SSF52266">
    <property type="entry name" value="SGNH hydrolase"/>
    <property type="match status" value="1"/>
</dbReference>
<dbReference type="RefSeq" id="WP_048554247.1">
    <property type="nucleotide sequence ID" value="NZ_HF570958.1"/>
</dbReference>
<dbReference type="Proteomes" id="UP000035721">
    <property type="component" value="Unassembled WGS sequence"/>
</dbReference>
<evidence type="ECO:0000313" key="4">
    <source>
        <dbReference type="Proteomes" id="UP000035721"/>
    </source>
</evidence>
<dbReference type="EMBL" id="CAJB01000093">
    <property type="protein sequence ID" value="CCH77306.1"/>
    <property type="molecule type" value="Genomic_DNA"/>
</dbReference>
<dbReference type="Gene3D" id="3.40.50.1110">
    <property type="entry name" value="SGNH hydrolase"/>
    <property type="match status" value="1"/>
</dbReference>
<dbReference type="CDD" id="cd00229">
    <property type="entry name" value="SGNH_hydrolase"/>
    <property type="match status" value="1"/>
</dbReference>
<protein>
    <recommendedName>
        <fullName evidence="2">SGNH hydrolase-type esterase domain-containing protein</fullName>
    </recommendedName>
</protein>
<evidence type="ECO:0000259" key="2">
    <source>
        <dbReference type="Pfam" id="PF13472"/>
    </source>
</evidence>
<dbReference type="AlphaFoldDB" id="A0A077LUQ9"/>
<feature type="chain" id="PRO_5001720739" description="SGNH hydrolase-type esterase domain-containing protein" evidence="1">
    <location>
        <begin position="32"/>
        <end position="277"/>
    </location>
</feature>
<keyword evidence="4" id="KW-1185">Reference proteome</keyword>
<proteinExistence type="predicted"/>
<evidence type="ECO:0000313" key="3">
    <source>
        <dbReference type="EMBL" id="CCH77306.1"/>
    </source>
</evidence>
<keyword evidence="1" id="KW-0732">Signal</keyword>
<evidence type="ECO:0000256" key="1">
    <source>
        <dbReference type="SAM" id="SignalP"/>
    </source>
</evidence>
<accession>A0A077LUQ9</accession>
<dbReference type="Pfam" id="PF13472">
    <property type="entry name" value="Lipase_GDSL_2"/>
    <property type="match status" value="1"/>
</dbReference>
<feature type="domain" description="SGNH hydrolase-type esterase" evidence="2">
    <location>
        <begin position="47"/>
        <end position="261"/>
    </location>
</feature>
<dbReference type="GO" id="GO:0004622">
    <property type="term" value="F:phosphatidylcholine lysophospholipase activity"/>
    <property type="evidence" value="ECO:0007669"/>
    <property type="project" value="TreeGrafter"/>
</dbReference>
<comment type="caution">
    <text evidence="3">The sequence shown here is derived from an EMBL/GenBank/DDBJ whole genome shotgun (WGS) entry which is preliminary data.</text>
</comment>
<sequence length="277" mass="29395">MRRPFRLAKPTLTGLVAALLAWATAASPATASSAGDASAPRAWRLVALGDSLAMPRPWDCTGCIGYPAYYGSAITALTGRPVDVVNAAAPDIGSRDLLASVRHDRALRRAIAGADVVTVTIGHNDTPWVSSDDPCDGSDSDEQANWDRYTHACVARTADRMRRNLDAVLDEVTALRTGRPTAIRVTTFHNDTMKDPLAYPPGGDAVSKAVVDTYSRAICAVAARHDVPCADVYHAFNGPRGTTFDLPYVVDDHVHPNVTGQLLIAGVLLGTGLDPLQ</sequence>
<dbReference type="PANTHER" id="PTHR30383:SF5">
    <property type="entry name" value="SGNH HYDROLASE-TYPE ESTERASE DOMAIN-CONTAINING PROTEIN"/>
    <property type="match status" value="1"/>
</dbReference>
<feature type="signal peptide" evidence="1">
    <location>
        <begin position="1"/>
        <end position="31"/>
    </location>
</feature>
<dbReference type="InterPro" id="IPR013830">
    <property type="entry name" value="SGNH_hydro"/>
</dbReference>